<protein>
    <recommendedName>
        <fullName evidence="4 12">Pectinesterase</fullName>
        <ecNumber evidence="4 12">3.1.1.11</ecNumber>
    </recommendedName>
</protein>
<evidence type="ECO:0000256" key="6">
    <source>
        <dbReference type="ARBA" id="ARBA00023085"/>
    </source>
</evidence>
<keyword evidence="16" id="KW-1185">Reference proteome</keyword>
<organism evidence="15 16">
    <name type="scientific">Spirodela intermedia</name>
    <name type="common">Intermediate duckweed</name>
    <dbReference type="NCBI Taxonomy" id="51605"/>
    <lineage>
        <taxon>Eukaryota</taxon>
        <taxon>Viridiplantae</taxon>
        <taxon>Streptophyta</taxon>
        <taxon>Embryophyta</taxon>
        <taxon>Tracheophyta</taxon>
        <taxon>Spermatophyta</taxon>
        <taxon>Magnoliopsida</taxon>
        <taxon>Liliopsida</taxon>
        <taxon>Araceae</taxon>
        <taxon>Lemnoideae</taxon>
        <taxon>Spirodela</taxon>
    </lineage>
</organism>
<dbReference type="GO" id="GO:0045490">
    <property type="term" value="P:pectin catabolic process"/>
    <property type="evidence" value="ECO:0007669"/>
    <property type="project" value="UniProtKB-UniRule"/>
</dbReference>
<evidence type="ECO:0000256" key="5">
    <source>
        <dbReference type="ARBA" id="ARBA00022801"/>
    </source>
</evidence>
<dbReference type="EMBL" id="LR746272">
    <property type="protein sequence ID" value="CAA7401164.1"/>
    <property type="molecule type" value="Genomic_DNA"/>
</dbReference>
<dbReference type="Proteomes" id="UP000663760">
    <property type="component" value="Chromosome 9"/>
</dbReference>
<dbReference type="OrthoDB" id="2019149at2759"/>
<dbReference type="InterPro" id="IPR035513">
    <property type="entry name" value="Invertase/methylesterase_inhib"/>
</dbReference>
<keyword evidence="8" id="KW-0325">Glycoprotein</keyword>
<dbReference type="InterPro" id="IPR012334">
    <property type="entry name" value="Pectin_lyas_fold"/>
</dbReference>
<keyword evidence="13" id="KW-0812">Transmembrane</keyword>
<dbReference type="SUPFAM" id="SSF101148">
    <property type="entry name" value="Plant invertase/pectin methylesterase inhibitor"/>
    <property type="match status" value="1"/>
</dbReference>
<evidence type="ECO:0000256" key="4">
    <source>
        <dbReference type="ARBA" id="ARBA00013229"/>
    </source>
</evidence>
<dbReference type="CDD" id="cd15798">
    <property type="entry name" value="PMEI-like_3"/>
    <property type="match status" value="1"/>
</dbReference>
<feature type="transmembrane region" description="Helical" evidence="13">
    <location>
        <begin position="23"/>
        <end position="47"/>
    </location>
</feature>
<dbReference type="PANTHER" id="PTHR31707">
    <property type="entry name" value="PECTINESTERASE"/>
    <property type="match status" value="1"/>
</dbReference>
<keyword evidence="13" id="KW-0472">Membrane</keyword>
<evidence type="ECO:0000256" key="13">
    <source>
        <dbReference type="SAM" id="Phobius"/>
    </source>
</evidence>
<dbReference type="InterPro" id="IPR011050">
    <property type="entry name" value="Pectin_lyase_fold/virulence"/>
</dbReference>
<gene>
    <name evidence="15" type="ORF">SI8410_09011842</name>
</gene>
<dbReference type="GO" id="GO:0042545">
    <property type="term" value="P:cell wall modification"/>
    <property type="evidence" value="ECO:0007669"/>
    <property type="project" value="UniProtKB-UniRule"/>
</dbReference>
<keyword evidence="13" id="KW-1133">Transmembrane helix</keyword>
<evidence type="ECO:0000256" key="9">
    <source>
        <dbReference type="ARBA" id="ARBA00047928"/>
    </source>
</evidence>
<feature type="active site" evidence="11">
    <location>
        <position position="420"/>
    </location>
</feature>
<evidence type="ECO:0000256" key="3">
    <source>
        <dbReference type="ARBA" id="ARBA00007786"/>
    </source>
</evidence>
<evidence type="ECO:0000256" key="12">
    <source>
        <dbReference type="RuleBase" id="RU000589"/>
    </source>
</evidence>
<evidence type="ECO:0000259" key="14">
    <source>
        <dbReference type="SMART" id="SM00856"/>
    </source>
</evidence>
<evidence type="ECO:0000256" key="2">
    <source>
        <dbReference type="ARBA" id="ARBA00006027"/>
    </source>
</evidence>
<evidence type="ECO:0000256" key="11">
    <source>
        <dbReference type="PROSITE-ProRule" id="PRU10040"/>
    </source>
</evidence>
<dbReference type="SMART" id="SM00856">
    <property type="entry name" value="PMEI"/>
    <property type="match status" value="1"/>
</dbReference>
<dbReference type="InterPro" id="IPR000070">
    <property type="entry name" value="Pectinesterase_cat"/>
</dbReference>
<comment type="pathway">
    <text evidence="1 12">Glycan metabolism; pectin degradation; 2-dehydro-3-deoxy-D-gluconate from pectin: step 1/5.</text>
</comment>
<dbReference type="InterPro" id="IPR006501">
    <property type="entry name" value="Pectinesterase_inhib_dom"/>
</dbReference>
<dbReference type="InterPro" id="IPR033131">
    <property type="entry name" value="Pectinesterase_Asp_AS"/>
</dbReference>
<dbReference type="EC" id="3.1.1.11" evidence="4 12"/>
<comment type="similarity">
    <text evidence="3">In the C-terminal section; belongs to the pectinesterase family.</text>
</comment>
<dbReference type="Gene3D" id="1.20.140.40">
    <property type="entry name" value="Invertase/pectin methylesterase inhibitor family protein"/>
    <property type="match status" value="1"/>
</dbReference>
<dbReference type="Gene3D" id="2.160.20.10">
    <property type="entry name" value="Single-stranded right-handed beta-helix, Pectin lyase-like"/>
    <property type="match status" value="1"/>
</dbReference>
<dbReference type="GO" id="GO:0030599">
    <property type="term" value="F:pectinesterase activity"/>
    <property type="evidence" value="ECO:0007669"/>
    <property type="project" value="UniProtKB-UniRule"/>
</dbReference>
<dbReference type="NCBIfam" id="TIGR01614">
    <property type="entry name" value="PME_inhib"/>
    <property type="match status" value="1"/>
</dbReference>
<dbReference type="Pfam" id="PF01095">
    <property type="entry name" value="Pectinesterase"/>
    <property type="match status" value="1"/>
</dbReference>
<dbReference type="GO" id="GO:0004857">
    <property type="term" value="F:enzyme inhibitor activity"/>
    <property type="evidence" value="ECO:0007669"/>
    <property type="project" value="InterPro"/>
</dbReference>
<comment type="catalytic activity">
    <reaction evidence="9 12">
        <text>[(1-&gt;4)-alpha-D-galacturonosyl methyl ester](n) + n H2O = [(1-&gt;4)-alpha-D-galacturonosyl](n) + n methanol + n H(+)</text>
        <dbReference type="Rhea" id="RHEA:22380"/>
        <dbReference type="Rhea" id="RHEA-COMP:14570"/>
        <dbReference type="Rhea" id="RHEA-COMP:14573"/>
        <dbReference type="ChEBI" id="CHEBI:15377"/>
        <dbReference type="ChEBI" id="CHEBI:15378"/>
        <dbReference type="ChEBI" id="CHEBI:17790"/>
        <dbReference type="ChEBI" id="CHEBI:140522"/>
        <dbReference type="ChEBI" id="CHEBI:140523"/>
        <dbReference type="EC" id="3.1.1.11"/>
    </reaction>
</comment>
<comment type="similarity">
    <text evidence="2">In the N-terminal section; belongs to the PMEI family.</text>
</comment>
<dbReference type="AlphaFoldDB" id="A0A7I8KW10"/>
<dbReference type="Pfam" id="PF04043">
    <property type="entry name" value="PMEI"/>
    <property type="match status" value="1"/>
</dbReference>
<feature type="domain" description="Pectinesterase inhibitor" evidence="14">
    <location>
        <begin position="63"/>
        <end position="219"/>
    </location>
</feature>
<keyword evidence="5 12" id="KW-0378">Hydrolase</keyword>
<evidence type="ECO:0000256" key="8">
    <source>
        <dbReference type="ARBA" id="ARBA00023180"/>
    </source>
</evidence>
<accession>A0A7I8KW10</accession>
<keyword evidence="7" id="KW-1015">Disulfide bond</keyword>
<proteinExistence type="inferred from homology"/>
<sequence>MFQDFGHLTERRRAEREQRKKKIIIVSCSVALLLVVVLGVVASLHIFTKDPSNVSATSGGLRTTSRTIELICSSTDFKHACESSLSRVLNSSAGNSTSTDLQPRDLIKAAIAAVADEVSEAFSQAKLIKTDDPMVEGAVEDCKGLYHYAKDELLQTLRDVGKSPAEQLPKKEHDLKNWLSAVMSYQQTCIDGFPEGEFKTKMENAMKTAKQLTSNALAIVAQAASLFSMLDVRGLRVRRRLMSDADGLPAWVPEGDRRLLKEKVTKNLKPNVVVAKDGSGDFRTISAALAAISEKYHGRYVIYVKAGIYDESPTVTKEMVNVTMYGDGSRRTVVTGSKNFVDGTRTFQTATFIAIGEGFMAIAMGFRNTAGAIKHQAVAIRVQSDRAIFLNCRMEGYQDTLYAQTHRQFYRGCVVAGTVDFIFGDAAAVFQNCVLVVRRPLDNQQNIVTAQGRIDRRESTGFVIQNCRFVADKKLALAGAAPIRSYLGRPWKEYSRTIIMESTIGDFIQPDGYMPWDGDFALKTLYYGEYGNKGPGAGLSKRVAWPGFKVIGKAEAQAYTVALFIQGGDWIRAAGVPVHLGMYN</sequence>
<evidence type="ECO:0000256" key="10">
    <source>
        <dbReference type="ARBA" id="ARBA00057335"/>
    </source>
</evidence>
<dbReference type="FunFam" id="1.20.140.40:FF:000001">
    <property type="entry name" value="Pectinesterase"/>
    <property type="match status" value="1"/>
</dbReference>
<evidence type="ECO:0000313" key="15">
    <source>
        <dbReference type="EMBL" id="CAA7401164.1"/>
    </source>
</evidence>
<evidence type="ECO:0000313" key="16">
    <source>
        <dbReference type="Proteomes" id="UP000663760"/>
    </source>
</evidence>
<dbReference type="PROSITE" id="PS00503">
    <property type="entry name" value="PECTINESTERASE_2"/>
    <property type="match status" value="1"/>
</dbReference>
<dbReference type="UniPathway" id="UPA00545">
    <property type="reaction ID" value="UER00823"/>
</dbReference>
<keyword evidence="6 12" id="KW-0063">Aspartyl esterase</keyword>
<comment type="function">
    <text evidence="10">Acts in the modification of cell walls via demethylesterification of cell wall pectin.</text>
</comment>
<evidence type="ECO:0000256" key="1">
    <source>
        <dbReference type="ARBA" id="ARBA00005184"/>
    </source>
</evidence>
<dbReference type="SUPFAM" id="SSF51126">
    <property type="entry name" value="Pectin lyase-like"/>
    <property type="match status" value="1"/>
</dbReference>
<evidence type="ECO:0000256" key="7">
    <source>
        <dbReference type="ARBA" id="ARBA00023157"/>
    </source>
</evidence>
<dbReference type="FunFam" id="2.160.20.10:FF:000001">
    <property type="entry name" value="Pectinesterase"/>
    <property type="match status" value="1"/>
</dbReference>
<name>A0A7I8KW10_SPIIN</name>
<reference evidence="15" key="1">
    <citation type="submission" date="2020-02" db="EMBL/GenBank/DDBJ databases">
        <authorList>
            <person name="Scholz U."/>
            <person name="Mascher M."/>
            <person name="Fiebig A."/>
        </authorList>
    </citation>
    <scope>NUCLEOTIDE SEQUENCE</scope>
</reference>